<dbReference type="Pfam" id="PF07583">
    <property type="entry name" value="PSCyt2"/>
    <property type="match status" value="1"/>
</dbReference>
<keyword evidence="1 4" id="KW-0349">Heme</keyword>
<reference evidence="8" key="1">
    <citation type="submission" date="2016-12" db="EMBL/GenBank/DDBJ databases">
        <title>Comparative genomics of four Isosphaeraceae planctomycetes: a common pool of plasmids and glycoside hydrolase genes.</title>
        <authorList>
            <person name="Ivanova A."/>
        </authorList>
    </citation>
    <scope>NUCLEOTIDE SEQUENCE [LARGE SCALE GENOMIC DNA]</scope>
    <source>
        <strain evidence="8">PX4</strain>
    </source>
</reference>
<keyword evidence="2 4" id="KW-0479">Metal-binding</keyword>
<dbReference type="STRING" id="1387353.BSF38_03608"/>
<evidence type="ECO:0000256" key="4">
    <source>
        <dbReference type="PROSITE-ProRule" id="PRU00433"/>
    </source>
</evidence>
<feature type="chain" id="PRO_5012030033" description="Cytochrome c domain-containing protein" evidence="5">
    <location>
        <begin position="21"/>
        <end position="938"/>
    </location>
</feature>
<feature type="domain" description="Cytochrome c" evidence="6">
    <location>
        <begin position="22"/>
        <end position="186"/>
    </location>
</feature>
<dbReference type="RefSeq" id="WP_076351077.1">
    <property type="nucleotide sequence ID" value="NZ_CP019082.1"/>
</dbReference>
<feature type="signal peptide" evidence="5">
    <location>
        <begin position="1"/>
        <end position="20"/>
    </location>
</feature>
<evidence type="ECO:0000256" key="3">
    <source>
        <dbReference type="ARBA" id="ARBA00023004"/>
    </source>
</evidence>
<evidence type="ECO:0000256" key="1">
    <source>
        <dbReference type="ARBA" id="ARBA00022617"/>
    </source>
</evidence>
<dbReference type="InterPro" id="IPR009056">
    <property type="entry name" value="Cyt_c-like_dom"/>
</dbReference>
<keyword evidence="3 4" id="KW-0408">Iron</keyword>
<sequence>MRTWIVLAIVGLFGSSSAEAGEAPASGESLFTGQVEAILANSCVRCHGGDHKKGELDLSRRAPALKGGENGPAIVPGNLDESLLIEKVAAGEMPPKSPLKPEQVEALRAWVKAGAPYPREPVSPPRAGADWWSLRPIKDASPPALDAEATRWVRTPVDAFILAKLRENKLTPAPEADRSALIRRLSFDLIGLPPSPEEVARFVADADPLAYETLVDRLLASPQYGERWGRHWLDVVRFGESEGYETNMPRFNAWPYRDYVIRAFNRDTPFPQFVVEQLAADVASGGASKDWLSQAATGFLVGGTHDIVGNATIEGMRQQRVDDLDDVVTATGTAFLGLTINCARCHDHKFDPILQKDYYGFQAVFAGVNHASRAVEAADAEARREKATSVAAELARVDQGLDEFEPVARLDADSPARPMVNPRRNVERFAPIKARMVRMTILATADPIEPCIDEFEVYTAESSPRNVALASAGGKATASSEYPGSAIHKIEHLNDGKLGNGRSWISHAPGKGVVTIAWPEPALIDRVVWGRDREEAYRDRLASQYVIEAADEPGAWRVVASSLDRAAYKADAPPAAAADSGLTSEAAARRAELQKRRAELKAKLDQLGPTVSMYVGTFTQPATTHLLRRGDPMQPGAQVSPSAVAAVEPALNLSPDAPEGERRLALARWIGDPANPLPARVMVNRVWHYHFGRGIVATPSDFGFNGAAPSHPELLDWLAARYIAGGWRLKPLHRLIVLSAAYRQSSRGDAGAQAVDRENRLVWRMSPRRLEAEAVRDSILAVAGKLDPEMGGPGYNIWEKNTNYVAIYKPRGELGPDAFRRMIYQFKPRSQQDPTFGSFDCPDAALVAPRRNISTTALQALDLLNSGFIIQQSGLFAQRLADEVGADPERQVDRGFALALGRPPAPAERAAAAALIRARGTPSFCRALYNANEFVYAP</sequence>
<evidence type="ECO:0000313" key="8">
    <source>
        <dbReference type="Proteomes" id="UP000186309"/>
    </source>
</evidence>
<dbReference type="Pfam" id="PF07587">
    <property type="entry name" value="PSD1"/>
    <property type="match status" value="1"/>
</dbReference>
<dbReference type="PANTHER" id="PTHR35889:SF3">
    <property type="entry name" value="F-BOX DOMAIN-CONTAINING PROTEIN"/>
    <property type="match status" value="1"/>
</dbReference>
<evidence type="ECO:0000313" key="7">
    <source>
        <dbReference type="EMBL" id="APW62076.1"/>
    </source>
</evidence>
<dbReference type="EMBL" id="CP019082">
    <property type="protein sequence ID" value="APW62076.1"/>
    <property type="molecule type" value="Genomic_DNA"/>
</dbReference>
<gene>
    <name evidence="7" type="ORF">BSF38_03608</name>
</gene>
<dbReference type="Proteomes" id="UP000186309">
    <property type="component" value="Chromosome"/>
</dbReference>
<keyword evidence="5" id="KW-0732">Signal</keyword>
<organism evidence="7 8">
    <name type="scientific">Paludisphaera borealis</name>
    <dbReference type="NCBI Taxonomy" id="1387353"/>
    <lineage>
        <taxon>Bacteria</taxon>
        <taxon>Pseudomonadati</taxon>
        <taxon>Planctomycetota</taxon>
        <taxon>Planctomycetia</taxon>
        <taxon>Isosphaerales</taxon>
        <taxon>Isosphaeraceae</taxon>
        <taxon>Paludisphaera</taxon>
    </lineage>
</organism>
<dbReference type="GO" id="GO:0020037">
    <property type="term" value="F:heme binding"/>
    <property type="evidence" value="ECO:0007669"/>
    <property type="project" value="InterPro"/>
</dbReference>
<dbReference type="SUPFAM" id="SSF46626">
    <property type="entry name" value="Cytochrome c"/>
    <property type="match status" value="1"/>
</dbReference>
<dbReference type="GO" id="GO:0009055">
    <property type="term" value="F:electron transfer activity"/>
    <property type="evidence" value="ECO:0007669"/>
    <property type="project" value="InterPro"/>
</dbReference>
<dbReference type="Gene3D" id="1.10.760.10">
    <property type="entry name" value="Cytochrome c-like domain"/>
    <property type="match status" value="1"/>
</dbReference>
<dbReference type="OrthoDB" id="127107at2"/>
<dbReference type="GO" id="GO:0046872">
    <property type="term" value="F:metal ion binding"/>
    <property type="evidence" value="ECO:0007669"/>
    <property type="project" value="UniProtKB-KW"/>
</dbReference>
<evidence type="ECO:0000256" key="2">
    <source>
        <dbReference type="ARBA" id="ARBA00022723"/>
    </source>
</evidence>
<dbReference type="KEGG" id="pbor:BSF38_03608"/>
<evidence type="ECO:0000256" key="5">
    <source>
        <dbReference type="SAM" id="SignalP"/>
    </source>
</evidence>
<accession>A0A1U7CT52</accession>
<protein>
    <recommendedName>
        <fullName evidence="6">Cytochrome c domain-containing protein</fullName>
    </recommendedName>
</protein>
<dbReference type="InterPro" id="IPR022655">
    <property type="entry name" value="DUF1553"/>
</dbReference>
<dbReference type="InterPro" id="IPR011429">
    <property type="entry name" value="Cyt_c_Planctomycete-type"/>
</dbReference>
<dbReference type="PROSITE" id="PS51007">
    <property type="entry name" value="CYTC"/>
    <property type="match status" value="1"/>
</dbReference>
<name>A0A1U7CT52_9BACT</name>
<dbReference type="PANTHER" id="PTHR35889">
    <property type="entry name" value="CYCLOINULO-OLIGOSACCHARIDE FRUCTANOTRANSFERASE-RELATED"/>
    <property type="match status" value="1"/>
</dbReference>
<keyword evidence="8" id="KW-1185">Reference proteome</keyword>
<evidence type="ECO:0000259" key="6">
    <source>
        <dbReference type="PROSITE" id="PS51007"/>
    </source>
</evidence>
<dbReference type="InterPro" id="IPR036909">
    <property type="entry name" value="Cyt_c-like_dom_sf"/>
</dbReference>
<dbReference type="InterPro" id="IPR011444">
    <property type="entry name" value="DUF1549"/>
</dbReference>
<proteinExistence type="predicted"/>
<dbReference type="AlphaFoldDB" id="A0A1U7CT52"/>
<dbReference type="Pfam" id="PF07635">
    <property type="entry name" value="PSCyt1"/>
    <property type="match status" value="1"/>
</dbReference>